<gene>
    <name evidence="2" type="ORF">PoB_004470300</name>
</gene>
<evidence type="ECO:0000313" key="3">
    <source>
        <dbReference type="Proteomes" id="UP000735302"/>
    </source>
</evidence>
<comment type="caution">
    <text evidence="2">The sequence shown here is derived from an EMBL/GenBank/DDBJ whole genome shotgun (WGS) entry which is preliminary data.</text>
</comment>
<dbReference type="AlphaFoldDB" id="A0AAV4BGB7"/>
<accession>A0AAV4BGB7</accession>
<protein>
    <submittedName>
        <fullName evidence="2">Uncharacterized protein</fullName>
    </submittedName>
</protein>
<name>A0AAV4BGB7_9GAST</name>
<dbReference type="Proteomes" id="UP000735302">
    <property type="component" value="Unassembled WGS sequence"/>
</dbReference>
<feature type="transmembrane region" description="Helical" evidence="1">
    <location>
        <begin position="21"/>
        <end position="45"/>
    </location>
</feature>
<keyword evidence="3" id="KW-1185">Reference proteome</keyword>
<evidence type="ECO:0000313" key="2">
    <source>
        <dbReference type="EMBL" id="GFO18198.1"/>
    </source>
</evidence>
<dbReference type="EMBL" id="BLXT01004938">
    <property type="protein sequence ID" value="GFO18198.1"/>
    <property type="molecule type" value="Genomic_DNA"/>
</dbReference>
<keyword evidence="1" id="KW-1133">Transmembrane helix</keyword>
<reference evidence="2 3" key="1">
    <citation type="journal article" date="2021" name="Elife">
        <title>Chloroplast acquisition without the gene transfer in kleptoplastic sea slugs, Plakobranchus ocellatus.</title>
        <authorList>
            <person name="Maeda T."/>
            <person name="Takahashi S."/>
            <person name="Yoshida T."/>
            <person name="Shimamura S."/>
            <person name="Takaki Y."/>
            <person name="Nagai Y."/>
            <person name="Toyoda A."/>
            <person name="Suzuki Y."/>
            <person name="Arimoto A."/>
            <person name="Ishii H."/>
            <person name="Satoh N."/>
            <person name="Nishiyama T."/>
            <person name="Hasebe M."/>
            <person name="Maruyama T."/>
            <person name="Minagawa J."/>
            <person name="Obokata J."/>
            <person name="Shigenobu S."/>
        </authorList>
    </citation>
    <scope>NUCLEOTIDE SEQUENCE [LARGE SCALE GENOMIC DNA]</scope>
</reference>
<keyword evidence="1" id="KW-0472">Membrane</keyword>
<evidence type="ECO:0000256" key="1">
    <source>
        <dbReference type="SAM" id="Phobius"/>
    </source>
</evidence>
<sequence length="120" mass="13539">MMTTSVASSAWTRGTSGSRPGVCRCLCLGHLLKLCALMLAVIVLVQATPHFSPEDGLELDTFDIPDKRPARLSYFRAPVSRYRGRYESNPYGRRSYGAGYNQNVWRKKAVNRLERNSIQK</sequence>
<proteinExistence type="predicted"/>
<keyword evidence="1" id="KW-0812">Transmembrane</keyword>
<organism evidence="2 3">
    <name type="scientific">Plakobranchus ocellatus</name>
    <dbReference type="NCBI Taxonomy" id="259542"/>
    <lineage>
        <taxon>Eukaryota</taxon>
        <taxon>Metazoa</taxon>
        <taxon>Spiralia</taxon>
        <taxon>Lophotrochozoa</taxon>
        <taxon>Mollusca</taxon>
        <taxon>Gastropoda</taxon>
        <taxon>Heterobranchia</taxon>
        <taxon>Euthyneura</taxon>
        <taxon>Panpulmonata</taxon>
        <taxon>Sacoglossa</taxon>
        <taxon>Placobranchoidea</taxon>
        <taxon>Plakobranchidae</taxon>
        <taxon>Plakobranchus</taxon>
    </lineage>
</organism>